<dbReference type="PANTHER" id="PTHR24320">
    <property type="entry name" value="RETINOL DEHYDROGENASE"/>
    <property type="match status" value="1"/>
</dbReference>
<gene>
    <name evidence="4" type="ORF">BU24DRAFT_441828</name>
</gene>
<dbReference type="EMBL" id="ML978070">
    <property type="protein sequence ID" value="KAF2014271.1"/>
    <property type="molecule type" value="Genomic_DNA"/>
</dbReference>
<accession>A0A6A5XNC0</accession>
<organism evidence="4 5">
    <name type="scientific">Aaosphaeria arxii CBS 175.79</name>
    <dbReference type="NCBI Taxonomy" id="1450172"/>
    <lineage>
        <taxon>Eukaryota</taxon>
        <taxon>Fungi</taxon>
        <taxon>Dikarya</taxon>
        <taxon>Ascomycota</taxon>
        <taxon>Pezizomycotina</taxon>
        <taxon>Dothideomycetes</taxon>
        <taxon>Pleosporomycetidae</taxon>
        <taxon>Pleosporales</taxon>
        <taxon>Pleosporales incertae sedis</taxon>
        <taxon>Aaosphaeria</taxon>
    </lineage>
</organism>
<keyword evidence="2" id="KW-0521">NADP</keyword>
<dbReference type="InterPro" id="IPR002347">
    <property type="entry name" value="SDR_fam"/>
</dbReference>
<dbReference type="Proteomes" id="UP000799778">
    <property type="component" value="Unassembled WGS sequence"/>
</dbReference>
<keyword evidence="3" id="KW-0560">Oxidoreductase</keyword>
<evidence type="ECO:0000313" key="4">
    <source>
        <dbReference type="EMBL" id="KAF2014271.1"/>
    </source>
</evidence>
<evidence type="ECO:0000256" key="3">
    <source>
        <dbReference type="ARBA" id="ARBA00023002"/>
    </source>
</evidence>
<sequence>MFRNLLISGAKFRPDRDIPSLHGKVILVTGGNSGLGLESVRQLVQHRPSRIFLAARSKEKAEIAIKDLSKSCSDTSIISPLVLDLASSRSIKSAVSSFTEQSSRLDLLINNAGIMMTPEGLTEDGYEIQFGTNHMGHALLIQLLLPSLQNTAETNPDVRVITLSSATESYAPKKGIYDLPALKTTMSNLSTQTRYAISKLANIHYNTALSKRYSDIKFIAVHPGSVNTNLAGSILQTASLPLKLFFHIWALLFVVPPEQGALNQLWASTSKDAKSGEFYHPVGVPGKGSQLSASQELSDQLWEWTQNEIRAYH</sequence>
<dbReference type="AlphaFoldDB" id="A0A6A5XNC0"/>
<name>A0A6A5XNC0_9PLEO</name>
<evidence type="ECO:0000313" key="5">
    <source>
        <dbReference type="Proteomes" id="UP000799778"/>
    </source>
</evidence>
<dbReference type="OrthoDB" id="191139at2759"/>
<evidence type="ECO:0000256" key="1">
    <source>
        <dbReference type="ARBA" id="ARBA00006484"/>
    </source>
</evidence>
<reference evidence="4" key="1">
    <citation type="journal article" date="2020" name="Stud. Mycol.">
        <title>101 Dothideomycetes genomes: a test case for predicting lifestyles and emergence of pathogens.</title>
        <authorList>
            <person name="Haridas S."/>
            <person name="Albert R."/>
            <person name="Binder M."/>
            <person name="Bloem J."/>
            <person name="Labutti K."/>
            <person name="Salamov A."/>
            <person name="Andreopoulos B."/>
            <person name="Baker S."/>
            <person name="Barry K."/>
            <person name="Bills G."/>
            <person name="Bluhm B."/>
            <person name="Cannon C."/>
            <person name="Castanera R."/>
            <person name="Culley D."/>
            <person name="Daum C."/>
            <person name="Ezra D."/>
            <person name="Gonzalez J."/>
            <person name="Henrissat B."/>
            <person name="Kuo A."/>
            <person name="Liang C."/>
            <person name="Lipzen A."/>
            <person name="Lutzoni F."/>
            <person name="Magnuson J."/>
            <person name="Mondo S."/>
            <person name="Nolan M."/>
            <person name="Ohm R."/>
            <person name="Pangilinan J."/>
            <person name="Park H.-J."/>
            <person name="Ramirez L."/>
            <person name="Alfaro M."/>
            <person name="Sun H."/>
            <person name="Tritt A."/>
            <person name="Yoshinaga Y."/>
            <person name="Zwiers L.-H."/>
            <person name="Turgeon B."/>
            <person name="Goodwin S."/>
            <person name="Spatafora J."/>
            <person name="Crous P."/>
            <person name="Grigoriev I."/>
        </authorList>
    </citation>
    <scope>NUCLEOTIDE SEQUENCE</scope>
    <source>
        <strain evidence="4">CBS 175.79</strain>
    </source>
</reference>
<dbReference type="GeneID" id="54287872"/>
<dbReference type="PRINTS" id="PR00081">
    <property type="entry name" value="GDHRDH"/>
</dbReference>
<dbReference type="InterPro" id="IPR036291">
    <property type="entry name" value="NAD(P)-bd_dom_sf"/>
</dbReference>
<proteinExistence type="inferred from homology"/>
<dbReference type="Pfam" id="PF00106">
    <property type="entry name" value="adh_short"/>
    <property type="match status" value="1"/>
</dbReference>
<dbReference type="GO" id="GO:0016491">
    <property type="term" value="F:oxidoreductase activity"/>
    <property type="evidence" value="ECO:0007669"/>
    <property type="project" value="UniProtKB-KW"/>
</dbReference>
<comment type="similarity">
    <text evidence="1">Belongs to the short-chain dehydrogenases/reductases (SDR) family.</text>
</comment>
<dbReference type="Gene3D" id="3.40.50.720">
    <property type="entry name" value="NAD(P)-binding Rossmann-like Domain"/>
    <property type="match status" value="1"/>
</dbReference>
<keyword evidence="5" id="KW-1185">Reference proteome</keyword>
<evidence type="ECO:0000256" key="2">
    <source>
        <dbReference type="ARBA" id="ARBA00022857"/>
    </source>
</evidence>
<dbReference type="SUPFAM" id="SSF51735">
    <property type="entry name" value="NAD(P)-binding Rossmann-fold domains"/>
    <property type="match status" value="1"/>
</dbReference>
<dbReference type="RefSeq" id="XP_033382610.1">
    <property type="nucleotide sequence ID" value="XM_033530475.1"/>
</dbReference>
<protein>
    <submittedName>
        <fullName evidence="4">NAD(P)-binding protein</fullName>
    </submittedName>
</protein>
<dbReference type="PANTHER" id="PTHR24320:SF282">
    <property type="entry name" value="WW DOMAIN-CONTAINING OXIDOREDUCTASE"/>
    <property type="match status" value="1"/>
</dbReference>